<keyword evidence="3" id="KW-0560">Oxidoreductase</keyword>
<dbReference type="OrthoDB" id="9992527at2759"/>
<proteinExistence type="inferred from homology"/>
<evidence type="ECO:0000256" key="2">
    <source>
        <dbReference type="ARBA" id="ARBA00011245"/>
    </source>
</evidence>
<dbReference type="InterPro" id="IPR036291">
    <property type="entry name" value="NAD(P)-bd_dom_sf"/>
</dbReference>
<dbReference type="AlphaFoldDB" id="A0A9P4QN93"/>
<dbReference type="Gene3D" id="3.40.50.720">
    <property type="entry name" value="NAD(P)-binding Rossmann-like Domain"/>
    <property type="match status" value="1"/>
</dbReference>
<organism evidence="5 6">
    <name type="scientific">Polyplosphaeria fusca</name>
    <dbReference type="NCBI Taxonomy" id="682080"/>
    <lineage>
        <taxon>Eukaryota</taxon>
        <taxon>Fungi</taxon>
        <taxon>Dikarya</taxon>
        <taxon>Ascomycota</taxon>
        <taxon>Pezizomycotina</taxon>
        <taxon>Dothideomycetes</taxon>
        <taxon>Pleosporomycetidae</taxon>
        <taxon>Pleosporales</taxon>
        <taxon>Tetraplosphaeriaceae</taxon>
        <taxon>Polyplosphaeria</taxon>
    </lineage>
</organism>
<dbReference type="SUPFAM" id="SSF50129">
    <property type="entry name" value="GroES-like"/>
    <property type="match status" value="1"/>
</dbReference>
<dbReference type="Pfam" id="PF08240">
    <property type="entry name" value="ADH_N"/>
    <property type="match status" value="1"/>
</dbReference>
<dbReference type="InterPro" id="IPR047122">
    <property type="entry name" value="Trans-enoyl_RdTase-like"/>
</dbReference>
<evidence type="ECO:0000256" key="1">
    <source>
        <dbReference type="ARBA" id="ARBA00008072"/>
    </source>
</evidence>
<gene>
    <name evidence="5" type="ORF">EJ04DRAFT_588743</name>
</gene>
<dbReference type="Pfam" id="PF00107">
    <property type="entry name" value="ADH_zinc_N"/>
    <property type="match status" value="1"/>
</dbReference>
<dbReference type="SUPFAM" id="SSF51735">
    <property type="entry name" value="NAD(P)-binding Rossmann-fold domains"/>
    <property type="match status" value="1"/>
</dbReference>
<comment type="subunit">
    <text evidence="2">Monomer.</text>
</comment>
<dbReference type="SMART" id="SM00829">
    <property type="entry name" value="PKS_ER"/>
    <property type="match status" value="1"/>
</dbReference>
<dbReference type="Gene3D" id="3.90.180.10">
    <property type="entry name" value="Medium-chain alcohol dehydrogenases, catalytic domain"/>
    <property type="match status" value="1"/>
</dbReference>
<dbReference type="PANTHER" id="PTHR45348">
    <property type="entry name" value="HYPOTHETICAL OXIDOREDUCTASE (EUROFUNG)"/>
    <property type="match status" value="1"/>
</dbReference>
<dbReference type="Proteomes" id="UP000799444">
    <property type="component" value="Unassembled WGS sequence"/>
</dbReference>
<dbReference type="CDD" id="cd08249">
    <property type="entry name" value="enoyl_reductase_like"/>
    <property type="match status" value="1"/>
</dbReference>
<evidence type="ECO:0000259" key="4">
    <source>
        <dbReference type="SMART" id="SM00829"/>
    </source>
</evidence>
<protein>
    <submittedName>
        <fullName evidence="5">GroES-like protein</fullName>
    </submittedName>
</protein>
<evidence type="ECO:0000256" key="3">
    <source>
        <dbReference type="ARBA" id="ARBA00023002"/>
    </source>
</evidence>
<dbReference type="PANTHER" id="PTHR45348:SF2">
    <property type="entry name" value="ZINC-TYPE ALCOHOL DEHYDROGENASE-LIKE PROTEIN C2E1P3.01"/>
    <property type="match status" value="1"/>
</dbReference>
<feature type="domain" description="Enoyl reductase (ER)" evidence="4">
    <location>
        <begin position="11"/>
        <end position="334"/>
    </location>
</feature>
<comment type="caution">
    <text evidence="5">The sequence shown here is derived from an EMBL/GenBank/DDBJ whole genome shotgun (WGS) entry which is preliminary data.</text>
</comment>
<dbReference type="EMBL" id="ML996244">
    <property type="protein sequence ID" value="KAF2729485.1"/>
    <property type="molecule type" value="Genomic_DNA"/>
</dbReference>
<reference evidence="5" key="1">
    <citation type="journal article" date="2020" name="Stud. Mycol.">
        <title>101 Dothideomycetes genomes: a test case for predicting lifestyles and emergence of pathogens.</title>
        <authorList>
            <person name="Haridas S."/>
            <person name="Albert R."/>
            <person name="Binder M."/>
            <person name="Bloem J."/>
            <person name="Labutti K."/>
            <person name="Salamov A."/>
            <person name="Andreopoulos B."/>
            <person name="Baker S."/>
            <person name="Barry K."/>
            <person name="Bills G."/>
            <person name="Bluhm B."/>
            <person name="Cannon C."/>
            <person name="Castanera R."/>
            <person name="Culley D."/>
            <person name="Daum C."/>
            <person name="Ezra D."/>
            <person name="Gonzalez J."/>
            <person name="Henrissat B."/>
            <person name="Kuo A."/>
            <person name="Liang C."/>
            <person name="Lipzen A."/>
            <person name="Lutzoni F."/>
            <person name="Magnuson J."/>
            <person name="Mondo S."/>
            <person name="Nolan M."/>
            <person name="Ohm R."/>
            <person name="Pangilinan J."/>
            <person name="Park H.-J."/>
            <person name="Ramirez L."/>
            <person name="Alfaro M."/>
            <person name="Sun H."/>
            <person name="Tritt A."/>
            <person name="Yoshinaga Y."/>
            <person name="Zwiers L.-H."/>
            <person name="Turgeon B."/>
            <person name="Goodwin S."/>
            <person name="Spatafora J."/>
            <person name="Crous P."/>
            <person name="Grigoriev I."/>
        </authorList>
    </citation>
    <scope>NUCLEOTIDE SEQUENCE</scope>
    <source>
        <strain evidence="5">CBS 125425</strain>
    </source>
</reference>
<dbReference type="GO" id="GO:0016651">
    <property type="term" value="F:oxidoreductase activity, acting on NAD(P)H"/>
    <property type="evidence" value="ECO:0007669"/>
    <property type="project" value="InterPro"/>
</dbReference>
<comment type="similarity">
    <text evidence="1">Belongs to the zinc-containing alcohol dehydrogenase family.</text>
</comment>
<dbReference type="InterPro" id="IPR013149">
    <property type="entry name" value="ADH-like_C"/>
</dbReference>
<evidence type="ECO:0000313" key="5">
    <source>
        <dbReference type="EMBL" id="KAF2729485.1"/>
    </source>
</evidence>
<evidence type="ECO:0000313" key="6">
    <source>
        <dbReference type="Proteomes" id="UP000799444"/>
    </source>
</evidence>
<sequence>MTALVQRKKDGKQTLTKETIARPVASAHQVLVKLSHAAQNPTDVVQSFDRSAFADGAVLGCDFVGVVEEIGPNVTRLKNGDIVAGLLWGGDIAGLGAYAEYSLADERISFKLPQKVQPAEASTVPLAATTAWLALFSKKCLNIDRRKDRRKSILVWGGSSSVGLYTIQLAMLEGLNVITTCNPRNFELVKSVGAHRVFDYSDTDVIKKIQEVEPDLEFVFDTIGNASSSNISSQAIRKAGGGLCTVRPGKANTEGVSEQTQVTDVLVWTTFNKDYRYWNFFWPADKEDHELGAELFENIPTWLESGKLKPNKTSIKKGLDAVEGGFQEYRDGGISAYKIVYVL</sequence>
<dbReference type="InterPro" id="IPR013154">
    <property type="entry name" value="ADH-like_N"/>
</dbReference>
<dbReference type="InterPro" id="IPR020843">
    <property type="entry name" value="ER"/>
</dbReference>
<keyword evidence="6" id="KW-1185">Reference proteome</keyword>
<name>A0A9P4QN93_9PLEO</name>
<accession>A0A9P4QN93</accession>
<dbReference type="InterPro" id="IPR011032">
    <property type="entry name" value="GroES-like_sf"/>
</dbReference>